<feature type="domain" description="HTH gntR-type" evidence="4">
    <location>
        <begin position="1"/>
        <end position="69"/>
    </location>
</feature>
<proteinExistence type="predicted"/>
<name>A0A921MCD0_9MICO</name>
<dbReference type="InterPro" id="IPR036390">
    <property type="entry name" value="WH_DNA-bd_sf"/>
</dbReference>
<dbReference type="Pfam" id="PF00392">
    <property type="entry name" value="GntR"/>
    <property type="match status" value="1"/>
</dbReference>
<dbReference type="Pfam" id="PF07729">
    <property type="entry name" value="FCD"/>
    <property type="match status" value="1"/>
</dbReference>
<dbReference type="SUPFAM" id="SSF48008">
    <property type="entry name" value="GntR ligand-binding domain-like"/>
    <property type="match status" value="1"/>
</dbReference>
<keyword evidence="2" id="KW-0238">DNA-binding</keyword>
<dbReference type="Gene3D" id="1.10.10.10">
    <property type="entry name" value="Winged helix-like DNA-binding domain superfamily/Winged helix DNA-binding domain"/>
    <property type="match status" value="1"/>
</dbReference>
<sequence>MALTDTALTRIKDLISSGELVPGQRLPPENELSAMLGLSRNSLREAVKALELINVLEVKRGNGTFVAELTGDQLREAIGFVLEIHASNSIEEILTVRRILEAQTAYLAASRITDDQLATLRRTIEETDEDS</sequence>
<dbReference type="SUPFAM" id="SSF46785">
    <property type="entry name" value="Winged helix' DNA-binding domain"/>
    <property type="match status" value="1"/>
</dbReference>
<accession>A0A921MCD0</accession>
<keyword evidence="1" id="KW-0805">Transcription regulation</keyword>
<dbReference type="EMBL" id="DYUK01000047">
    <property type="protein sequence ID" value="HJG79201.1"/>
    <property type="molecule type" value="Genomic_DNA"/>
</dbReference>
<dbReference type="PANTHER" id="PTHR43537:SF5">
    <property type="entry name" value="UXU OPERON TRANSCRIPTIONAL REGULATOR"/>
    <property type="match status" value="1"/>
</dbReference>
<dbReference type="Gene3D" id="1.20.120.530">
    <property type="entry name" value="GntR ligand-binding domain-like"/>
    <property type="match status" value="1"/>
</dbReference>
<evidence type="ECO:0000313" key="6">
    <source>
        <dbReference type="Proteomes" id="UP000784435"/>
    </source>
</evidence>
<evidence type="ECO:0000313" key="5">
    <source>
        <dbReference type="EMBL" id="HJG79201.1"/>
    </source>
</evidence>
<dbReference type="InterPro" id="IPR011711">
    <property type="entry name" value="GntR_C"/>
</dbReference>
<feature type="non-terminal residue" evidence="5">
    <location>
        <position position="131"/>
    </location>
</feature>
<comment type="caution">
    <text evidence="5">The sequence shown here is derived from an EMBL/GenBank/DDBJ whole genome shotgun (WGS) entry which is preliminary data.</text>
</comment>
<evidence type="ECO:0000256" key="2">
    <source>
        <dbReference type="ARBA" id="ARBA00023125"/>
    </source>
</evidence>
<dbReference type="InterPro" id="IPR008920">
    <property type="entry name" value="TF_FadR/GntR_C"/>
</dbReference>
<organism evidence="5 6">
    <name type="scientific">Brevibacterium senegalense</name>
    <dbReference type="NCBI Taxonomy" id="1033736"/>
    <lineage>
        <taxon>Bacteria</taxon>
        <taxon>Bacillati</taxon>
        <taxon>Actinomycetota</taxon>
        <taxon>Actinomycetes</taxon>
        <taxon>Micrococcales</taxon>
        <taxon>Brevibacteriaceae</taxon>
        <taxon>Brevibacterium</taxon>
    </lineage>
</organism>
<dbReference type="PANTHER" id="PTHR43537">
    <property type="entry name" value="TRANSCRIPTIONAL REGULATOR, GNTR FAMILY"/>
    <property type="match status" value="1"/>
</dbReference>
<dbReference type="InterPro" id="IPR036388">
    <property type="entry name" value="WH-like_DNA-bd_sf"/>
</dbReference>
<protein>
    <submittedName>
        <fullName evidence="5">GntR family transcriptional regulator</fullName>
    </submittedName>
</protein>
<dbReference type="InterPro" id="IPR000524">
    <property type="entry name" value="Tscrpt_reg_HTH_GntR"/>
</dbReference>
<dbReference type="SMART" id="SM00345">
    <property type="entry name" value="HTH_GNTR"/>
    <property type="match status" value="1"/>
</dbReference>
<dbReference type="PROSITE" id="PS50949">
    <property type="entry name" value="HTH_GNTR"/>
    <property type="match status" value="1"/>
</dbReference>
<gene>
    <name evidence="5" type="ORF">K8V08_02180</name>
</gene>
<dbReference type="AlphaFoldDB" id="A0A921MCD0"/>
<keyword evidence="3" id="KW-0804">Transcription</keyword>
<reference evidence="5" key="2">
    <citation type="submission" date="2021-09" db="EMBL/GenBank/DDBJ databases">
        <authorList>
            <person name="Gilroy R."/>
        </authorList>
    </citation>
    <scope>NUCLEOTIDE SEQUENCE</scope>
    <source>
        <strain evidence="5">ChiGjej5B5-7349</strain>
    </source>
</reference>
<evidence type="ECO:0000256" key="1">
    <source>
        <dbReference type="ARBA" id="ARBA00023015"/>
    </source>
</evidence>
<dbReference type="GO" id="GO:0003677">
    <property type="term" value="F:DNA binding"/>
    <property type="evidence" value="ECO:0007669"/>
    <property type="project" value="UniProtKB-KW"/>
</dbReference>
<reference evidence="5" key="1">
    <citation type="journal article" date="2021" name="PeerJ">
        <title>Extensive microbial diversity within the chicken gut microbiome revealed by metagenomics and culture.</title>
        <authorList>
            <person name="Gilroy R."/>
            <person name="Ravi A."/>
            <person name="Getino M."/>
            <person name="Pursley I."/>
            <person name="Horton D.L."/>
            <person name="Alikhan N.F."/>
            <person name="Baker D."/>
            <person name="Gharbi K."/>
            <person name="Hall N."/>
            <person name="Watson M."/>
            <person name="Adriaenssens E.M."/>
            <person name="Foster-Nyarko E."/>
            <person name="Jarju S."/>
            <person name="Secka A."/>
            <person name="Antonio M."/>
            <person name="Oren A."/>
            <person name="Chaudhuri R.R."/>
            <person name="La Ragione R."/>
            <person name="Hildebrand F."/>
            <person name="Pallen M.J."/>
        </authorList>
    </citation>
    <scope>NUCLEOTIDE SEQUENCE</scope>
    <source>
        <strain evidence="5">ChiGjej5B5-7349</strain>
    </source>
</reference>
<dbReference type="Proteomes" id="UP000784435">
    <property type="component" value="Unassembled WGS sequence"/>
</dbReference>
<dbReference type="PRINTS" id="PR00035">
    <property type="entry name" value="HTHGNTR"/>
</dbReference>
<evidence type="ECO:0000259" key="4">
    <source>
        <dbReference type="PROSITE" id="PS50949"/>
    </source>
</evidence>
<evidence type="ECO:0000256" key="3">
    <source>
        <dbReference type="ARBA" id="ARBA00023163"/>
    </source>
</evidence>
<dbReference type="GO" id="GO:0003700">
    <property type="term" value="F:DNA-binding transcription factor activity"/>
    <property type="evidence" value="ECO:0007669"/>
    <property type="project" value="InterPro"/>
</dbReference>
<dbReference type="CDD" id="cd07377">
    <property type="entry name" value="WHTH_GntR"/>
    <property type="match status" value="1"/>
</dbReference>